<feature type="chain" id="PRO_5018332837" evidence="1">
    <location>
        <begin position="29"/>
        <end position="287"/>
    </location>
</feature>
<evidence type="ECO:0000313" key="4">
    <source>
        <dbReference type="Proteomes" id="UP000275281"/>
    </source>
</evidence>
<name>A0A3N5YAE0_9ALTE</name>
<dbReference type="Pfam" id="PF00497">
    <property type="entry name" value="SBP_bac_3"/>
    <property type="match status" value="1"/>
</dbReference>
<dbReference type="SMART" id="SM00062">
    <property type="entry name" value="PBPb"/>
    <property type="match status" value="1"/>
</dbReference>
<proteinExistence type="predicted"/>
<dbReference type="OrthoDB" id="8587856at2"/>
<evidence type="ECO:0000256" key="1">
    <source>
        <dbReference type="SAM" id="SignalP"/>
    </source>
</evidence>
<comment type="caution">
    <text evidence="3">The sequence shown here is derived from an EMBL/GenBank/DDBJ whole genome shotgun (WGS) entry which is preliminary data.</text>
</comment>
<feature type="signal peptide" evidence="1">
    <location>
        <begin position="1"/>
        <end position="28"/>
    </location>
</feature>
<organism evidence="3 4">
    <name type="scientific">Alteromonas sediminis</name>
    <dbReference type="NCBI Taxonomy" id="2259342"/>
    <lineage>
        <taxon>Bacteria</taxon>
        <taxon>Pseudomonadati</taxon>
        <taxon>Pseudomonadota</taxon>
        <taxon>Gammaproteobacteria</taxon>
        <taxon>Alteromonadales</taxon>
        <taxon>Alteromonadaceae</taxon>
        <taxon>Alteromonas/Salinimonas group</taxon>
        <taxon>Alteromonas</taxon>
    </lineage>
</organism>
<dbReference type="SUPFAM" id="SSF53850">
    <property type="entry name" value="Periplasmic binding protein-like II"/>
    <property type="match status" value="1"/>
</dbReference>
<sequence>MIRNHHLRCIKVSLFLLLCLLLPGTAAAQAAQDNTELHTDDGLWVITNLEPLFSEQDDRGRLTGYAVELVRLILADAGFNNNILSAPWQRILAESAEKPDVLVFSLARTPEREDQFYWITPVTQNTYAFYALQGHSNGVSSLTALPKTSRVAVLENDFRHKALEKAGIKAVPTQSWGEALQALYNGQADYLFFSDGGVNVTCANSGFDCTRIKKAFVYQQATTYVALSKPGTNPALAERLKQAARSVKSAEQYTSLVNEWLATYAKRTALPISEENGVLILGQVNAD</sequence>
<accession>A0A3N5YAE0</accession>
<dbReference type="EMBL" id="RPOK01000001">
    <property type="protein sequence ID" value="RPJ68499.1"/>
    <property type="molecule type" value="Genomic_DNA"/>
</dbReference>
<feature type="domain" description="Solute-binding protein family 3/N-terminal" evidence="2">
    <location>
        <begin position="42"/>
        <end position="264"/>
    </location>
</feature>
<dbReference type="Gene3D" id="3.40.190.10">
    <property type="entry name" value="Periplasmic binding protein-like II"/>
    <property type="match status" value="2"/>
</dbReference>
<dbReference type="AlphaFoldDB" id="A0A3N5YAE0"/>
<evidence type="ECO:0000259" key="2">
    <source>
        <dbReference type="SMART" id="SM00062"/>
    </source>
</evidence>
<keyword evidence="4" id="KW-1185">Reference proteome</keyword>
<dbReference type="PANTHER" id="PTHR38834:SF3">
    <property type="entry name" value="SOLUTE-BINDING PROTEIN FAMILY 3_N-TERMINAL DOMAIN-CONTAINING PROTEIN"/>
    <property type="match status" value="1"/>
</dbReference>
<dbReference type="Proteomes" id="UP000275281">
    <property type="component" value="Unassembled WGS sequence"/>
</dbReference>
<dbReference type="InterPro" id="IPR001638">
    <property type="entry name" value="Solute-binding_3/MltF_N"/>
</dbReference>
<keyword evidence="1" id="KW-0732">Signal</keyword>
<reference evidence="3 4" key="1">
    <citation type="submission" date="2018-11" db="EMBL/GenBank/DDBJ databases">
        <authorList>
            <person name="Ye M.-Q."/>
            <person name="Du Z.-J."/>
        </authorList>
    </citation>
    <scope>NUCLEOTIDE SEQUENCE [LARGE SCALE GENOMIC DNA]</scope>
    <source>
        <strain evidence="3 4">U0105</strain>
    </source>
</reference>
<gene>
    <name evidence="3" type="ORF">DRW07_03590</name>
</gene>
<protein>
    <submittedName>
        <fullName evidence="3">ABC transporter substrate-binding protein</fullName>
    </submittedName>
</protein>
<dbReference type="PANTHER" id="PTHR38834">
    <property type="entry name" value="PERIPLASMIC SUBSTRATE BINDING PROTEIN FAMILY 3"/>
    <property type="match status" value="1"/>
</dbReference>
<evidence type="ECO:0000313" key="3">
    <source>
        <dbReference type="EMBL" id="RPJ68499.1"/>
    </source>
</evidence>